<evidence type="ECO:0000313" key="3">
    <source>
        <dbReference type="EMBL" id="KGM12041.1"/>
    </source>
</evidence>
<dbReference type="EMBL" id="AXCY01000009">
    <property type="protein sequence ID" value="KGM12041.1"/>
    <property type="molecule type" value="Genomic_DNA"/>
</dbReference>
<feature type="transmembrane region" description="Helical" evidence="2">
    <location>
        <begin position="34"/>
        <end position="59"/>
    </location>
</feature>
<reference evidence="3 4" key="1">
    <citation type="submission" date="2013-08" db="EMBL/GenBank/DDBJ databases">
        <title>Genome sequencing of Cellulomonas carbonis T26.</title>
        <authorList>
            <person name="Chen F."/>
            <person name="Li Y."/>
            <person name="Wang G."/>
        </authorList>
    </citation>
    <scope>NUCLEOTIDE SEQUENCE [LARGE SCALE GENOMIC DNA]</scope>
    <source>
        <strain evidence="3 4">T26</strain>
    </source>
</reference>
<keyword evidence="2" id="KW-1133">Transmembrane helix</keyword>
<feature type="region of interest" description="Disordered" evidence="1">
    <location>
        <begin position="67"/>
        <end position="94"/>
    </location>
</feature>
<gene>
    <name evidence="3" type="ORF">N868_02600</name>
</gene>
<accession>A0A0A0BVR9</accession>
<feature type="region of interest" description="Disordered" evidence="1">
    <location>
        <begin position="1"/>
        <end position="25"/>
    </location>
</feature>
<proteinExistence type="predicted"/>
<keyword evidence="4" id="KW-1185">Reference proteome</keyword>
<evidence type="ECO:0008006" key="5">
    <source>
        <dbReference type="Google" id="ProtNLM"/>
    </source>
</evidence>
<comment type="caution">
    <text evidence="3">The sequence shown here is derived from an EMBL/GenBank/DDBJ whole genome shotgun (WGS) entry which is preliminary data.</text>
</comment>
<reference evidence="3 4" key="2">
    <citation type="journal article" date="2015" name="Stand. Genomic Sci.">
        <title>Draft genome sequence of Cellulomonas carbonis T26(T) and comparative analysis of six Cellulomonas genomes.</title>
        <authorList>
            <person name="Zhuang W."/>
            <person name="Zhang S."/>
            <person name="Xia X."/>
            <person name="Wang G."/>
        </authorList>
    </citation>
    <scope>NUCLEOTIDE SEQUENCE [LARGE SCALE GENOMIC DNA]</scope>
    <source>
        <strain evidence="3 4">T26</strain>
    </source>
</reference>
<dbReference type="AlphaFoldDB" id="A0A0A0BVR9"/>
<keyword evidence="2" id="KW-0812">Transmembrane</keyword>
<sequence length="270" mass="27420">MRAAWSRRGDSVTRQAVPPSRDHDRLAGMERRRVLDGLVGAAVMLLVLVLLAVVAFLLLSEPAGDAGAASSSAGGGVRPGASGDGEGAAAPPTDLADGEVWLGDVALEAGALATADGVLHDVRADGVDVRTGPEGLTAASMVLDATVPFDLVAEQVGDGVVVGAGPRGQATVTRGAELLGRRLDVSATGTVEVVRGRLVIEPTSIDVGGPAFLSDVLGTVVRELVTIEHQIEGLPEGMVLDDVEVQPDGFRARLVGDDVRLAPGDLAVAP</sequence>
<name>A0A0A0BVR9_9CELL</name>
<feature type="compositionally biased region" description="Gly residues" evidence="1">
    <location>
        <begin position="73"/>
        <end position="86"/>
    </location>
</feature>
<dbReference type="Proteomes" id="UP000029839">
    <property type="component" value="Unassembled WGS sequence"/>
</dbReference>
<evidence type="ECO:0000256" key="2">
    <source>
        <dbReference type="SAM" id="Phobius"/>
    </source>
</evidence>
<evidence type="ECO:0000256" key="1">
    <source>
        <dbReference type="SAM" id="MobiDB-lite"/>
    </source>
</evidence>
<organism evidence="3 4">
    <name type="scientific">Cellulomonas carbonis T26</name>
    <dbReference type="NCBI Taxonomy" id="947969"/>
    <lineage>
        <taxon>Bacteria</taxon>
        <taxon>Bacillati</taxon>
        <taxon>Actinomycetota</taxon>
        <taxon>Actinomycetes</taxon>
        <taxon>Micrococcales</taxon>
        <taxon>Cellulomonadaceae</taxon>
        <taxon>Cellulomonas</taxon>
    </lineage>
</organism>
<dbReference type="InterPro" id="IPR021373">
    <property type="entry name" value="DUF2993"/>
</dbReference>
<dbReference type="Pfam" id="PF11209">
    <property type="entry name" value="LmeA"/>
    <property type="match status" value="1"/>
</dbReference>
<keyword evidence="2" id="KW-0472">Membrane</keyword>
<protein>
    <recommendedName>
        <fullName evidence="5">DUF2993 domain-containing protein</fullName>
    </recommendedName>
</protein>
<evidence type="ECO:0000313" key="4">
    <source>
        <dbReference type="Proteomes" id="UP000029839"/>
    </source>
</evidence>